<dbReference type="PROSITE" id="PS51077">
    <property type="entry name" value="HTH_ICLR"/>
    <property type="match status" value="1"/>
</dbReference>
<evidence type="ECO:0000256" key="2">
    <source>
        <dbReference type="ARBA" id="ARBA00023125"/>
    </source>
</evidence>
<feature type="domain" description="IclR-ED" evidence="5">
    <location>
        <begin position="81"/>
        <end position="265"/>
    </location>
</feature>
<dbReference type="PANTHER" id="PTHR30136">
    <property type="entry name" value="HELIX-TURN-HELIX TRANSCRIPTIONAL REGULATOR, ICLR FAMILY"/>
    <property type="match status" value="1"/>
</dbReference>
<keyword evidence="3" id="KW-0804">Transcription</keyword>
<keyword evidence="2" id="KW-0238">DNA-binding</keyword>
<keyword evidence="7" id="KW-1185">Reference proteome</keyword>
<dbReference type="InterPro" id="IPR036390">
    <property type="entry name" value="WH_DNA-bd_sf"/>
</dbReference>
<evidence type="ECO:0000313" key="6">
    <source>
        <dbReference type="EMBL" id="GAC19075.1"/>
    </source>
</evidence>
<evidence type="ECO:0000259" key="5">
    <source>
        <dbReference type="PROSITE" id="PS51078"/>
    </source>
</evidence>
<dbReference type="Gene3D" id="1.10.10.10">
    <property type="entry name" value="Winged helix-like DNA-binding domain superfamily/Winged helix DNA-binding domain"/>
    <property type="match status" value="1"/>
</dbReference>
<name>K6Z6K0_9ALTE</name>
<dbReference type="Proteomes" id="UP000006327">
    <property type="component" value="Unassembled WGS sequence"/>
</dbReference>
<dbReference type="PROSITE" id="PS51078">
    <property type="entry name" value="ICLR_ED"/>
    <property type="match status" value="1"/>
</dbReference>
<dbReference type="InterPro" id="IPR005471">
    <property type="entry name" value="Tscrpt_reg_IclR_N"/>
</dbReference>
<dbReference type="GO" id="GO:0045892">
    <property type="term" value="P:negative regulation of DNA-templated transcription"/>
    <property type="evidence" value="ECO:0007669"/>
    <property type="project" value="TreeGrafter"/>
</dbReference>
<dbReference type="InterPro" id="IPR036388">
    <property type="entry name" value="WH-like_DNA-bd_sf"/>
</dbReference>
<dbReference type="EMBL" id="BAEO01000027">
    <property type="protein sequence ID" value="GAC19075.1"/>
    <property type="molecule type" value="Genomic_DNA"/>
</dbReference>
<dbReference type="RefSeq" id="WP_007619488.1">
    <property type="nucleotide sequence ID" value="NZ_BAEO01000027.1"/>
</dbReference>
<dbReference type="GO" id="GO:0003700">
    <property type="term" value="F:DNA-binding transcription factor activity"/>
    <property type="evidence" value="ECO:0007669"/>
    <property type="project" value="TreeGrafter"/>
</dbReference>
<proteinExistence type="predicted"/>
<sequence>MENVLQITESEQANRYMVPGLVRGLKILQAFSSEKPFMGVSDIAKELNVSRSTAFRLSLTLESMGFLKRVEHSKKYCLGLKVLDLGFKLLAGMDIVDIARPHMEELSESTKVCSHLAVRDGISVIYIARILGKHHIVSSVGVGTRFPAYATSSGRILLSNLSVAELATLYEGIELKRITENTPITIGDLINQIEQDKSNGYTLSWESYEENLASLAVPIRDNTKKIIASLNISCSTTTYSKDELLKRVLPQLLQKATSISTALGYRN</sequence>
<dbReference type="Pfam" id="PF09339">
    <property type="entry name" value="HTH_IclR"/>
    <property type="match status" value="1"/>
</dbReference>
<dbReference type="OrthoDB" id="9807558at2"/>
<dbReference type="SMART" id="SM00346">
    <property type="entry name" value="HTH_ICLR"/>
    <property type="match status" value="1"/>
</dbReference>
<accession>K6Z6K0</accession>
<dbReference type="InterPro" id="IPR014757">
    <property type="entry name" value="Tscrpt_reg_IclR_C"/>
</dbReference>
<evidence type="ECO:0000259" key="4">
    <source>
        <dbReference type="PROSITE" id="PS51077"/>
    </source>
</evidence>
<keyword evidence="1" id="KW-0805">Transcription regulation</keyword>
<comment type="caution">
    <text evidence="6">The sequence shown here is derived from an EMBL/GenBank/DDBJ whole genome shotgun (WGS) entry which is preliminary data.</text>
</comment>
<dbReference type="SUPFAM" id="SSF46785">
    <property type="entry name" value="Winged helix' DNA-binding domain"/>
    <property type="match status" value="1"/>
</dbReference>
<dbReference type="Pfam" id="PF01614">
    <property type="entry name" value="IclR_C"/>
    <property type="match status" value="1"/>
</dbReference>
<dbReference type="InterPro" id="IPR029016">
    <property type="entry name" value="GAF-like_dom_sf"/>
</dbReference>
<dbReference type="PANTHER" id="PTHR30136:SF34">
    <property type="entry name" value="TRANSCRIPTIONAL REGULATOR"/>
    <property type="match status" value="1"/>
</dbReference>
<organism evidence="6 7">
    <name type="scientific">Paraglaciecola arctica BSs20135</name>
    <dbReference type="NCBI Taxonomy" id="493475"/>
    <lineage>
        <taxon>Bacteria</taxon>
        <taxon>Pseudomonadati</taxon>
        <taxon>Pseudomonadota</taxon>
        <taxon>Gammaproteobacteria</taxon>
        <taxon>Alteromonadales</taxon>
        <taxon>Alteromonadaceae</taxon>
        <taxon>Paraglaciecola</taxon>
    </lineage>
</organism>
<dbReference type="eggNOG" id="COG1414">
    <property type="taxonomic scope" value="Bacteria"/>
</dbReference>
<evidence type="ECO:0000313" key="7">
    <source>
        <dbReference type="Proteomes" id="UP000006327"/>
    </source>
</evidence>
<dbReference type="GO" id="GO:0003677">
    <property type="term" value="F:DNA binding"/>
    <property type="evidence" value="ECO:0007669"/>
    <property type="project" value="UniProtKB-KW"/>
</dbReference>
<feature type="domain" description="HTH iclR-type" evidence="4">
    <location>
        <begin position="18"/>
        <end position="80"/>
    </location>
</feature>
<dbReference type="STRING" id="493475.GARC_2108"/>
<dbReference type="AlphaFoldDB" id="K6Z6K0"/>
<evidence type="ECO:0000256" key="3">
    <source>
        <dbReference type="ARBA" id="ARBA00023163"/>
    </source>
</evidence>
<dbReference type="InterPro" id="IPR050707">
    <property type="entry name" value="HTH_MetabolicPath_Reg"/>
</dbReference>
<evidence type="ECO:0008006" key="8">
    <source>
        <dbReference type="Google" id="ProtNLM"/>
    </source>
</evidence>
<protein>
    <recommendedName>
        <fullName evidence="8">IclR family transcriptional regulator</fullName>
    </recommendedName>
</protein>
<reference evidence="6 7" key="1">
    <citation type="journal article" date="2017" name="Antonie Van Leeuwenhoek">
        <title>Rhizobium rhizosphaerae sp. nov., a novel species isolated from rice rhizosphere.</title>
        <authorList>
            <person name="Zhao J.J."/>
            <person name="Zhang J."/>
            <person name="Zhang R.J."/>
            <person name="Zhang C.W."/>
            <person name="Yin H.Q."/>
            <person name="Zhang X.X."/>
        </authorList>
    </citation>
    <scope>NUCLEOTIDE SEQUENCE [LARGE SCALE GENOMIC DNA]</scope>
    <source>
        <strain evidence="6 7">BSs20135</strain>
    </source>
</reference>
<dbReference type="Gene3D" id="3.30.450.40">
    <property type="match status" value="1"/>
</dbReference>
<dbReference type="SUPFAM" id="SSF55781">
    <property type="entry name" value="GAF domain-like"/>
    <property type="match status" value="1"/>
</dbReference>
<gene>
    <name evidence="6" type="ORF">GARC_2108</name>
</gene>
<evidence type="ECO:0000256" key="1">
    <source>
        <dbReference type="ARBA" id="ARBA00023015"/>
    </source>
</evidence>